<keyword evidence="1 3" id="KW-0812">Transmembrane</keyword>
<dbReference type="PANTHER" id="PTHR37815">
    <property type="entry name" value="UPF0397 PROTEIN BC_2624-RELATED"/>
    <property type="match status" value="1"/>
</dbReference>
<feature type="transmembrane region" description="Helical" evidence="3">
    <location>
        <begin position="198"/>
        <end position="221"/>
    </location>
</feature>
<keyword evidence="2 3" id="KW-1133">Transmembrane helix</keyword>
<evidence type="ECO:0000256" key="3">
    <source>
        <dbReference type="SAM" id="Phobius"/>
    </source>
</evidence>
<accession>A0A845QX60</accession>
<protein>
    <submittedName>
        <fullName evidence="4">ECF transporter S component</fullName>
    </submittedName>
</protein>
<dbReference type="Gene3D" id="1.10.1760.20">
    <property type="match status" value="1"/>
</dbReference>
<feature type="transmembrane region" description="Helical" evidence="3">
    <location>
        <begin position="16"/>
        <end position="37"/>
    </location>
</feature>
<feature type="transmembrane region" description="Helical" evidence="3">
    <location>
        <begin position="72"/>
        <end position="89"/>
    </location>
</feature>
<evidence type="ECO:0000256" key="1">
    <source>
        <dbReference type="ARBA" id="ARBA00022692"/>
    </source>
</evidence>
<sequence length="240" mass="26958">MQISKNSKYNLSKTRLFFSILILFIAIPIIITIGVKLFNDRKYNLISIIIAFLSCLPFFIRFESRKPQTREIMVIVVMASISATSRVIFAPLPGFKPVTAITAITGIAFGPEAGFLTGSISALVSNMFFGQGPWTPFQMISWGLLGFIAGLLTKFNLMKNKIVLIIYSIFAGVLFSLMMDIWFVVSVDGLFTLERYKIAILAAVPFTIEYVISNIFFLLLLNKPIGEKLERIKIKYGLIE</sequence>
<dbReference type="Proteomes" id="UP000467132">
    <property type="component" value="Unassembled WGS sequence"/>
</dbReference>
<keyword evidence="5" id="KW-1185">Reference proteome</keyword>
<evidence type="ECO:0000313" key="5">
    <source>
        <dbReference type="Proteomes" id="UP000467132"/>
    </source>
</evidence>
<feature type="transmembrane region" description="Helical" evidence="3">
    <location>
        <begin position="43"/>
        <end position="60"/>
    </location>
</feature>
<dbReference type="InterPro" id="IPR009825">
    <property type="entry name" value="ECF_substrate-spec-like"/>
</dbReference>
<feature type="transmembrane region" description="Helical" evidence="3">
    <location>
        <begin position="164"/>
        <end position="186"/>
    </location>
</feature>
<dbReference type="OrthoDB" id="5198189at2"/>
<organism evidence="4 5">
    <name type="scientific">Senegalia massiliensis</name>
    <dbReference type="NCBI Taxonomy" id="1720316"/>
    <lineage>
        <taxon>Bacteria</taxon>
        <taxon>Bacillati</taxon>
        <taxon>Bacillota</taxon>
        <taxon>Clostridia</taxon>
        <taxon>Eubacteriales</taxon>
        <taxon>Clostridiaceae</taxon>
        <taxon>Senegalia</taxon>
    </lineage>
</organism>
<dbReference type="AlphaFoldDB" id="A0A845QX60"/>
<dbReference type="EMBL" id="QXXA01000006">
    <property type="protein sequence ID" value="NBI06574.1"/>
    <property type="molecule type" value="Genomic_DNA"/>
</dbReference>
<evidence type="ECO:0000313" key="4">
    <source>
        <dbReference type="EMBL" id="NBI06574.1"/>
    </source>
</evidence>
<comment type="caution">
    <text evidence="4">The sequence shown here is derived from an EMBL/GenBank/DDBJ whole genome shotgun (WGS) entry which is preliminary data.</text>
</comment>
<evidence type="ECO:0000256" key="2">
    <source>
        <dbReference type="ARBA" id="ARBA00022989"/>
    </source>
</evidence>
<dbReference type="GO" id="GO:0016020">
    <property type="term" value="C:membrane"/>
    <property type="evidence" value="ECO:0007669"/>
    <property type="project" value="InterPro"/>
</dbReference>
<dbReference type="RefSeq" id="WP_160197043.1">
    <property type="nucleotide sequence ID" value="NZ_QXXA01000006.1"/>
</dbReference>
<reference evidence="4 5" key="1">
    <citation type="submission" date="2018-08" db="EMBL/GenBank/DDBJ databases">
        <title>Murine metabolic-syndrome-specific gut microbial biobank.</title>
        <authorList>
            <person name="Liu C."/>
        </authorList>
    </citation>
    <scope>NUCLEOTIDE SEQUENCE [LARGE SCALE GENOMIC DNA]</scope>
    <source>
        <strain evidence="4 5">583</strain>
    </source>
</reference>
<gene>
    <name evidence="4" type="ORF">D3Z33_06830</name>
</gene>
<name>A0A845QX60_9CLOT</name>
<feature type="transmembrane region" description="Helical" evidence="3">
    <location>
        <begin position="134"/>
        <end position="152"/>
    </location>
</feature>
<proteinExistence type="predicted"/>
<dbReference type="Pfam" id="PF07155">
    <property type="entry name" value="ECF-ribofla_trS"/>
    <property type="match status" value="1"/>
</dbReference>
<keyword evidence="3" id="KW-0472">Membrane</keyword>
<dbReference type="PANTHER" id="PTHR37815:SF3">
    <property type="entry name" value="UPF0397 PROTEIN SPR0429"/>
    <property type="match status" value="1"/>
</dbReference>